<evidence type="ECO:0000256" key="5">
    <source>
        <dbReference type="ARBA" id="ARBA00022630"/>
    </source>
</evidence>
<comment type="subcellular location">
    <subcellularLocation>
        <location evidence="11">Mitochondrion inner membrane</location>
    </subcellularLocation>
</comment>
<comment type="similarity">
    <text evidence="3 11">Belongs to the protoporphyrinogen/coproporphyrinogen oxidase family. Protoporphyrinogen oxidase subfamily.</text>
</comment>
<dbReference type="AlphaFoldDB" id="A0A1Y2B9U7"/>
<protein>
    <recommendedName>
        <fullName evidence="4 11">Protoporphyrinogen oxidase</fullName>
        <ecNumber evidence="4 11">1.3.3.4</ecNumber>
    </recommendedName>
</protein>
<comment type="function">
    <text evidence="1 11">Catalyzes the 6-electron oxidation of protoporphyrinogen-IX to form protoporphyrin-IX.</text>
</comment>
<feature type="domain" description="Amine oxidase" evidence="12">
    <location>
        <begin position="13"/>
        <end position="512"/>
    </location>
</feature>
<dbReference type="Proteomes" id="UP000193986">
    <property type="component" value="Unassembled WGS sequence"/>
</dbReference>
<comment type="cofactor">
    <cofactor evidence="11">
        <name>FAD</name>
        <dbReference type="ChEBI" id="CHEBI:57692"/>
    </cofactor>
    <text evidence="11">Binds 1 FAD per subunit.</text>
</comment>
<dbReference type="InterPro" id="IPR002937">
    <property type="entry name" value="Amino_oxidase"/>
</dbReference>
<dbReference type="NCBIfam" id="TIGR00562">
    <property type="entry name" value="proto_IX_ox"/>
    <property type="match status" value="1"/>
</dbReference>
<keyword evidence="9 11" id="KW-0627">Porphyrin biosynthesis</keyword>
<dbReference type="Gene3D" id="3.50.50.60">
    <property type="entry name" value="FAD/NAD(P)-binding domain"/>
    <property type="match status" value="1"/>
</dbReference>
<dbReference type="GO" id="GO:0005743">
    <property type="term" value="C:mitochondrial inner membrane"/>
    <property type="evidence" value="ECO:0007669"/>
    <property type="project" value="UniProtKB-SubCell"/>
</dbReference>
<comment type="catalytic activity">
    <reaction evidence="10 11">
        <text>protoporphyrinogen IX + 3 O2 = protoporphyrin IX + 3 H2O2</text>
        <dbReference type="Rhea" id="RHEA:25576"/>
        <dbReference type="ChEBI" id="CHEBI:15379"/>
        <dbReference type="ChEBI" id="CHEBI:16240"/>
        <dbReference type="ChEBI" id="CHEBI:57306"/>
        <dbReference type="ChEBI" id="CHEBI:57307"/>
        <dbReference type="EC" id="1.3.3.4"/>
    </reaction>
</comment>
<dbReference type="STRING" id="71784.A0A1Y2B9U7"/>
<comment type="pathway">
    <text evidence="2 11">Porphyrin-containing compound metabolism; protoporphyrin-IX biosynthesis; protoporphyrin-IX from protoporphyrinogen-IX: step 1/1.</text>
</comment>
<evidence type="ECO:0000256" key="1">
    <source>
        <dbReference type="ARBA" id="ARBA00002600"/>
    </source>
</evidence>
<evidence type="ECO:0000256" key="10">
    <source>
        <dbReference type="ARBA" id="ARBA00047554"/>
    </source>
</evidence>
<evidence type="ECO:0000256" key="6">
    <source>
        <dbReference type="ARBA" id="ARBA00022827"/>
    </source>
</evidence>
<evidence type="ECO:0000256" key="2">
    <source>
        <dbReference type="ARBA" id="ARBA00005073"/>
    </source>
</evidence>
<evidence type="ECO:0000313" key="14">
    <source>
        <dbReference type="Proteomes" id="UP000193986"/>
    </source>
</evidence>
<evidence type="ECO:0000259" key="12">
    <source>
        <dbReference type="Pfam" id="PF01593"/>
    </source>
</evidence>
<accession>A0A1Y2B9U7</accession>
<keyword evidence="7 11" id="KW-0560">Oxidoreductase</keyword>
<evidence type="ECO:0000313" key="13">
    <source>
        <dbReference type="EMBL" id="ORY31609.1"/>
    </source>
</evidence>
<dbReference type="InterPro" id="IPR004572">
    <property type="entry name" value="Protoporphyrinogen_oxidase"/>
</dbReference>
<dbReference type="Pfam" id="PF01593">
    <property type="entry name" value="Amino_oxidase"/>
    <property type="match status" value="1"/>
</dbReference>
<organism evidence="13 14">
    <name type="scientific">Naematelia encephala</name>
    <dbReference type="NCBI Taxonomy" id="71784"/>
    <lineage>
        <taxon>Eukaryota</taxon>
        <taxon>Fungi</taxon>
        <taxon>Dikarya</taxon>
        <taxon>Basidiomycota</taxon>
        <taxon>Agaricomycotina</taxon>
        <taxon>Tremellomycetes</taxon>
        <taxon>Tremellales</taxon>
        <taxon>Naemateliaceae</taxon>
        <taxon>Naematelia</taxon>
    </lineage>
</organism>
<dbReference type="PANTHER" id="PTHR42923:SF3">
    <property type="entry name" value="PROTOPORPHYRINOGEN OXIDASE"/>
    <property type="match status" value="1"/>
</dbReference>
<dbReference type="OrthoDB" id="438553at2759"/>
<dbReference type="InterPro" id="IPR036188">
    <property type="entry name" value="FAD/NAD-bd_sf"/>
</dbReference>
<dbReference type="UniPathway" id="UPA00251">
    <property type="reaction ID" value="UER00324"/>
</dbReference>
<evidence type="ECO:0000256" key="7">
    <source>
        <dbReference type="ARBA" id="ARBA00023002"/>
    </source>
</evidence>
<dbReference type="FunCoup" id="A0A1Y2B9U7">
    <property type="interactions" value="199"/>
</dbReference>
<reference evidence="13 14" key="1">
    <citation type="submission" date="2016-07" db="EMBL/GenBank/DDBJ databases">
        <title>Pervasive Adenine N6-methylation of Active Genes in Fungi.</title>
        <authorList>
            <consortium name="DOE Joint Genome Institute"/>
            <person name="Mondo S.J."/>
            <person name="Dannebaum R.O."/>
            <person name="Kuo R.C."/>
            <person name="Labutti K."/>
            <person name="Haridas S."/>
            <person name="Kuo A."/>
            <person name="Salamov A."/>
            <person name="Ahrendt S.R."/>
            <person name="Lipzen A."/>
            <person name="Sullivan W."/>
            <person name="Andreopoulos W.B."/>
            <person name="Clum A."/>
            <person name="Lindquist E."/>
            <person name="Daum C."/>
            <person name="Ramamoorthy G.K."/>
            <person name="Gryganskyi A."/>
            <person name="Culley D."/>
            <person name="Magnuson J.K."/>
            <person name="James T.Y."/>
            <person name="O'Malley M.A."/>
            <person name="Stajich J.E."/>
            <person name="Spatafora J.W."/>
            <person name="Visel A."/>
            <person name="Grigoriev I.V."/>
        </authorList>
    </citation>
    <scope>NUCLEOTIDE SEQUENCE [LARGE SCALE GENOMIC DNA]</scope>
    <source>
        <strain evidence="13 14">68-887.2</strain>
    </source>
</reference>
<dbReference type="GO" id="GO:0006782">
    <property type="term" value="P:protoporphyrinogen IX biosynthetic process"/>
    <property type="evidence" value="ECO:0007669"/>
    <property type="project" value="UniProtKB-UniRule"/>
</dbReference>
<proteinExistence type="inferred from homology"/>
<dbReference type="EMBL" id="MCFC01000014">
    <property type="protein sequence ID" value="ORY31609.1"/>
    <property type="molecule type" value="Genomic_DNA"/>
</dbReference>
<keyword evidence="14" id="KW-1185">Reference proteome</keyword>
<name>A0A1Y2B9U7_9TREE</name>
<dbReference type="InParanoid" id="A0A1Y2B9U7"/>
<evidence type="ECO:0000256" key="9">
    <source>
        <dbReference type="ARBA" id="ARBA00023244"/>
    </source>
</evidence>
<evidence type="ECO:0000256" key="4">
    <source>
        <dbReference type="ARBA" id="ARBA00012867"/>
    </source>
</evidence>
<keyword evidence="6 11" id="KW-0274">FAD</keyword>
<evidence type="ECO:0000256" key="11">
    <source>
        <dbReference type="RuleBase" id="RU367069"/>
    </source>
</evidence>
<sequence length="527" mass="57382">MAPSHVTILGAGLTGLTAAYRLISSPLLPSSTRITLVDSSRHIGGWVDSTRHAVGFKGQDGEMIEGELVLEGGPRSIRPRGSRGAPNMLRLIRDVGLEEAILPIPLSHPAAKNRYILDPLSSPSPIAIRLSPFAKKPAVLNQALPSILTEPFRRRNSPPETEKDESIHDFLTRRFNPATARLASAMMHGIYAASTTELSAQSVLRGVYDGEREYGSVIVGAFRKSRTTKARKAKEDDMKEWNELGLLGKMRESWSMYGLRGGMGTLTNKLENEIRRRGVEIRSGEAVSSIKPNPGNDVEIKTTSDTFKTSHVISTLPPLTLSHLLPASSTLPHLDVNPHTSLYVVSLVYAIPPTRIHPDGFGYLLPRTPASHNPYGILGCVFDSTALPSVDDQALEGKITKLTIMMGGPYWSVYEPNVHRPVDDDEAIEMATSHIQGVFPALKNIQSLLAISRSHQNAIPTYLPGHQQRLRGIHRAIKHGPWNGKLSLAGNGYGGVGVNDCVFSAEEAVKGIIDGNQVTGLERWADQ</sequence>
<keyword evidence="8 11" id="KW-0350">Heme biosynthesis</keyword>
<dbReference type="SUPFAM" id="SSF54373">
    <property type="entry name" value="FAD-linked reductases, C-terminal domain"/>
    <property type="match status" value="1"/>
</dbReference>
<dbReference type="SUPFAM" id="SSF51905">
    <property type="entry name" value="FAD/NAD(P)-binding domain"/>
    <property type="match status" value="1"/>
</dbReference>
<evidence type="ECO:0000256" key="3">
    <source>
        <dbReference type="ARBA" id="ARBA00010551"/>
    </source>
</evidence>
<gene>
    <name evidence="13" type="ORF">BCR39DRAFT_493622</name>
</gene>
<keyword evidence="5 11" id="KW-0285">Flavoprotein</keyword>
<dbReference type="PANTHER" id="PTHR42923">
    <property type="entry name" value="PROTOPORPHYRINOGEN OXIDASE"/>
    <property type="match status" value="1"/>
</dbReference>
<dbReference type="EC" id="1.3.3.4" evidence="4 11"/>
<evidence type="ECO:0000256" key="8">
    <source>
        <dbReference type="ARBA" id="ARBA00023133"/>
    </source>
</evidence>
<dbReference type="InterPro" id="IPR050464">
    <property type="entry name" value="Zeta_carotene_desat/Oxidored"/>
</dbReference>
<dbReference type="GO" id="GO:0004729">
    <property type="term" value="F:oxygen-dependent protoporphyrinogen oxidase activity"/>
    <property type="evidence" value="ECO:0007669"/>
    <property type="project" value="UniProtKB-UniRule"/>
</dbReference>
<comment type="caution">
    <text evidence="13">The sequence shown here is derived from an EMBL/GenBank/DDBJ whole genome shotgun (WGS) entry which is preliminary data.</text>
</comment>